<dbReference type="AlphaFoldDB" id="A0A8X6QHR9"/>
<accession>A0A8X6QHR9</accession>
<gene>
    <name evidence="1" type="ORF">NPIL_660841</name>
</gene>
<reference evidence="1" key="1">
    <citation type="submission" date="2020-08" db="EMBL/GenBank/DDBJ databases">
        <title>Multicomponent nature underlies the extraordinary mechanical properties of spider dragline silk.</title>
        <authorList>
            <person name="Kono N."/>
            <person name="Nakamura H."/>
            <person name="Mori M."/>
            <person name="Yoshida Y."/>
            <person name="Ohtoshi R."/>
            <person name="Malay A.D."/>
            <person name="Moran D.A.P."/>
            <person name="Tomita M."/>
            <person name="Numata K."/>
            <person name="Arakawa K."/>
        </authorList>
    </citation>
    <scope>NUCLEOTIDE SEQUENCE</scope>
</reference>
<dbReference type="Proteomes" id="UP000887013">
    <property type="component" value="Unassembled WGS sequence"/>
</dbReference>
<evidence type="ECO:0000313" key="1">
    <source>
        <dbReference type="EMBL" id="GFU15101.1"/>
    </source>
</evidence>
<sequence>MRRVSVSSSSASRIVCSGRQWKRKRLNEASIETCRPLVHPTFQWPLSFTYYVAYNVVYELSVFGIRAAELSGE</sequence>
<comment type="caution">
    <text evidence="1">The sequence shown here is derived from an EMBL/GenBank/DDBJ whole genome shotgun (WGS) entry which is preliminary data.</text>
</comment>
<name>A0A8X6QHR9_NEPPI</name>
<organism evidence="1 2">
    <name type="scientific">Nephila pilipes</name>
    <name type="common">Giant wood spider</name>
    <name type="synonym">Nephila maculata</name>
    <dbReference type="NCBI Taxonomy" id="299642"/>
    <lineage>
        <taxon>Eukaryota</taxon>
        <taxon>Metazoa</taxon>
        <taxon>Ecdysozoa</taxon>
        <taxon>Arthropoda</taxon>
        <taxon>Chelicerata</taxon>
        <taxon>Arachnida</taxon>
        <taxon>Araneae</taxon>
        <taxon>Araneomorphae</taxon>
        <taxon>Entelegynae</taxon>
        <taxon>Araneoidea</taxon>
        <taxon>Nephilidae</taxon>
        <taxon>Nephila</taxon>
    </lineage>
</organism>
<protein>
    <submittedName>
        <fullName evidence="1">Uncharacterized protein</fullName>
    </submittedName>
</protein>
<keyword evidence="2" id="KW-1185">Reference proteome</keyword>
<proteinExistence type="predicted"/>
<evidence type="ECO:0000313" key="2">
    <source>
        <dbReference type="Proteomes" id="UP000887013"/>
    </source>
</evidence>
<dbReference type="EMBL" id="BMAW01126044">
    <property type="protein sequence ID" value="GFU15101.1"/>
    <property type="molecule type" value="Genomic_DNA"/>
</dbReference>